<keyword evidence="2" id="KW-1185">Reference proteome</keyword>
<dbReference type="EMBL" id="MNCJ02000327">
    <property type="protein sequence ID" value="KAF5779097.1"/>
    <property type="molecule type" value="Genomic_DNA"/>
</dbReference>
<dbReference type="Proteomes" id="UP000215914">
    <property type="component" value="Unassembled WGS sequence"/>
</dbReference>
<proteinExistence type="predicted"/>
<gene>
    <name evidence="1" type="ORF">HanXRQr2_Chr12g0555351</name>
</gene>
<protein>
    <submittedName>
        <fullName evidence="1">Phenylalanine--tRNA ligase</fullName>
        <ecNumber evidence="1">6.1.1.20</ecNumber>
    </submittedName>
</protein>
<reference evidence="1" key="2">
    <citation type="submission" date="2020-06" db="EMBL/GenBank/DDBJ databases">
        <title>Helianthus annuus Genome sequencing and assembly Release 2.</title>
        <authorList>
            <person name="Gouzy J."/>
            <person name="Langlade N."/>
            <person name="Munos S."/>
        </authorList>
    </citation>
    <scope>NUCLEOTIDE SEQUENCE</scope>
    <source>
        <tissue evidence="1">Leaves</tissue>
    </source>
</reference>
<evidence type="ECO:0000313" key="1">
    <source>
        <dbReference type="EMBL" id="KAF5779097.1"/>
    </source>
</evidence>
<sequence length="60" mass="6820">MESLMHDYRRFISSPGRTQVAIGTHDLYTIDGPLTYEALPPSEIEFNPLKHVKRGGNFQS</sequence>
<dbReference type="EC" id="6.1.1.20" evidence="1"/>
<dbReference type="InterPro" id="IPR020825">
    <property type="entry name" value="Phe-tRNA_synthase-like_B3/B4"/>
</dbReference>
<dbReference type="PANTHER" id="PTHR10947">
    <property type="entry name" value="PHENYLALANYL-TRNA SYNTHETASE BETA CHAIN AND LEUCINE-RICH REPEAT-CONTAINING PROTEIN 47"/>
    <property type="match status" value="1"/>
</dbReference>
<reference evidence="1" key="1">
    <citation type="journal article" date="2017" name="Nature">
        <title>The sunflower genome provides insights into oil metabolism, flowering and Asterid evolution.</title>
        <authorList>
            <person name="Badouin H."/>
            <person name="Gouzy J."/>
            <person name="Grassa C.J."/>
            <person name="Murat F."/>
            <person name="Staton S.E."/>
            <person name="Cottret L."/>
            <person name="Lelandais-Briere C."/>
            <person name="Owens G.L."/>
            <person name="Carrere S."/>
            <person name="Mayjonade B."/>
            <person name="Legrand L."/>
            <person name="Gill N."/>
            <person name="Kane N.C."/>
            <person name="Bowers J.E."/>
            <person name="Hubner S."/>
            <person name="Bellec A."/>
            <person name="Berard A."/>
            <person name="Berges H."/>
            <person name="Blanchet N."/>
            <person name="Boniface M.C."/>
            <person name="Brunel D."/>
            <person name="Catrice O."/>
            <person name="Chaidir N."/>
            <person name="Claudel C."/>
            <person name="Donnadieu C."/>
            <person name="Faraut T."/>
            <person name="Fievet G."/>
            <person name="Helmstetter N."/>
            <person name="King M."/>
            <person name="Knapp S.J."/>
            <person name="Lai Z."/>
            <person name="Le Paslier M.C."/>
            <person name="Lippi Y."/>
            <person name="Lorenzon L."/>
            <person name="Mandel J.R."/>
            <person name="Marage G."/>
            <person name="Marchand G."/>
            <person name="Marquand E."/>
            <person name="Bret-Mestries E."/>
            <person name="Morien E."/>
            <person name="Nambeesan S."/>
            <person name="Nguyen T."/>
            <person name="Pegot-Espagnet P."/>
            <person name="Pouilly N."/>
            <person name="Raftis F."/>
            <person name="Sallet E."/>
            <person name="Schiex T."/>
            <person name="Thomas J."/>
            <person name="Vandecasteele C."/>
            <person name="Vares D."/>
            <person name="Vear F."/>
            <person name="Vautrin S."/>
            <person name="Crespi M."/>
            <person name="Mangin B."/>
            <person name="Burke J.M."/>
            <person name="Salse J."/>
            <person name="Munos S."/>
            <person name="Vincourt P."/>
            <person name="Rieseberg L.H."/>
            <person name="Langlade N.B."/>
        </authorList>
    </citation>
    <scope>NUCLEOTIDE SEQUENCE</scope>
    <source>
        <tissue evidence="1">Leaves</tissue>
    </source>
</reference>
<dbReference type="AlphaFoldDB" id="A0A9K3HIV4"/>
<dbReference type="Gene3D" id="3.50.40.10">
    <property type="entry name" value="Phenylalanyl-trna Synthetase, Chain B, domain 3"/>
    <property type="match status" value="1"/>
</dbReference>
<dbReference type="PANTHER" id="PTHR10947:SF0">
    <property type="entry name" value="PHENYLALANINE--TRNA LIGASE BETA SUBUNIT"/>
    <property type="match status" value="1"/>
</dbReference>
<dbReference type="Gramene" id="mRNA:HanXRQr2_Chr12g0555351">
    <property type="protein sequence ID" value="mRNA:HanXRQr2_Chr12g0555351"/>
    <property type="gene ID" value="HanXRQr2_Chr12g0555351"/>
</dbReference>
<dbReference type="GO" id="GO:0004826">
    <property type="term" value="F:phenylalanine-tRNA ligase activity"/>
    <property type="evidence" value="ECO:0007669"/>
    <property type="project" value="UniProtKB-EC"/>
</dbReference>
<organism evidence="1 2">
    <name type="scientific">Helianthus annuus</name>
    <name type="common">Common sunflower</name>
    <dbReference type="NCBI Taxonomy" id="4232"/>
    <lineage>
        <taxon>Eukaryota</taxon>
        <taxon>Viridiplantae</taxon>
        <taxon>Streptophyta</taxon>
        <taxon>Embryophyta</taxon>
        <taxon>Tracheophyta</taxon>
        <taxon>Spermatophyta</taxon>
        <taxon>Magnoliopsida</taxon>
        <taxon>eudicotyledons</taxon>
        <taxon>Gunneridae</taxon>
        <taxon>Pentapetalae</taxon>
        <taxon>asterids</taxon>
        <taxon>campanulids</taxon>
        <taxon>Asterales</taxon>
        <taxon>Asteraceae</taxon>
        <taxon>Asteroideae</taxon>
        <taxon>Heliantheae alliance</taxon>
        <taxon>Heliantheae</taxon>
        <taxon>Helianthus</taxon>
    </lineage>
</organism>
<name>A0A9K3HIV4_HELAN</name>
<evidence type="ECO:0000313" key="2">
    <source>
        <dbReference type="Proteomes" id="UP000215914"/>
    </source>
</evidence>
<keyword evidence="1" id="KW-0436">Ligase</keyword>
<dbReference type="InterPro" id="IPR045060">
    <property type="entry name" value="Phe-tRNA-ligase_IIc_bsu"/>
</dbReference>
<accession>A0A9K3HIV4</accession>
<dbReference type="GO" id="GO:0006432">
    <property type="term" value="P:phenylalanyl-tRNA aminoacylation"/>
    <property type="evidence" value="ECO:0007669"/>
    <property type="project" value="InterPro"/>
</dbReference>
<comment type="caution">
    <text evidence="1">The sequence shown here is derived from an EMBL/GenBank/DDBJ whole genome shotgun (WGS) entry which is preliminary data.</text>
</comment>